<feature type="compositionally biased region" description="Low complexity" evidence="7">
    <location>
        <begin position="493"/>
        <end position="504"/>
    </location>
</feature>
<keyword evidence="5" id="KW-0472">Membrane</keyword>
<dbReference type="InterPro" id="IPR002889">
    <property type="entry name" value="WSC_carb-bd"/>
</dbReference>
<keyword evidence="6" id="KW-0325">Glycoprotein</keyword>
<feature type="compositionally biased region" description="Low complexity" evidence="7">
    <location>
        <begin position="455"/>
        <end position="468"/>
    </location>
</feature>
<dbReference type="PANTHER" id="PTHR24269">
    <property type="entry name" value="KREMEN PROTEIN"/>
    <property type="match status" value="1"/>
</dbReference>
<feature type="compositionally biased region" description="Gly residues" evidence="7">
    <location>
        <begin position="902"/>
        <end position="912"/>
    </location>
</feature>
<feature type="compositionally biased region" description="Gly residues" evidence="7">
    <location>
        <begin position="797"/>
        <end position="808"/>
    </location>
</feature>
<evidence type="ECO:0000259" key="8">
    <source>
        <dbReference type="PROSITE" id="PS51212"/>
    </source>
</evidence>
<feature type="region of interest" description="Disordered" evidence="7">
    <location>
        <begin position="401"/>
        <end position="594"/>
    </location>
</feature>
<feature type="compositionally biased region" description="Low complexity" evidence="7">
    <location>
        <begin position="771"/>
        <end position="782"/>
    </location>
</feature>
<dbReference type="GO" id="GO:0005886">
    <property type="term" value="C:plasma membrane"/>
    <property type="evidence" value="ECO:0007669"/>
    <property type="project" value="TreeGrafter"/>
</dbReference>
<evidence type="ECO:0000313" key="10">
    <source>
        <dbReference type="Proteomes" id="UP000830671"/>
    </source>
</evidence>
<feature type="compositionally biased region" description="Gly residues" evidence="7">
    <location>
        <begin position="1068"/>
        <end position="1093"/>
    </location>
</feature>
<feature type="compositionally biased region" description="Low complexity" evidence="7">
    <location>
        <begin position="404"/>
        <end position="447"/>
    </location>
</feature>
<keyword evidence="2" id="KW-0812">Transmembrane</keyword>
<feature type="compositionally biased region" description="Low complexity" evidence="7">
    <location>
        <begin position="882"/>
        <end position="901"/>
    </location>
</feature>
<proteinExistence type="predicted"/>
<feature type="domain" description="WSC" evidence="8">
    <location>
        <begin position="960"/>
        <end position="1053"/>
    </location>
</feature>
<feature type="compositionally biased region" description="Polar residues" evidence="7">
    <location>
        <begin position="547"/>
        <end position="571"/>
    </location>
</feature>
<gene>
    <name evidence="9" type="ORF">CLUP02_14077</name>
</gene>
<feature type="compositionally biased region" description="Gly residues" evidence="7">
    <location>
        <begin position="701"/>
        <end position="746"/>
    </location>
</feature>
<evidence type="ECO:0000256" key="1">
    <source>
        <dbReference type="ARBA" id="ARBA00004167"/>
    </source>
</evidence>
<reference evidence="9" key="1">
    <citation type="journal article" date="2021" name="Mol. Plant Microbe Interact.">
        <title>Complete Genome Sequence of the Plant-Pathogenic Fungus Colletotrichum lupini.</title>
        <authorList>
            <person name="Baroncelli R."/>
            <person name="Pensec F."/>
            <person name="Da Lio D."/>
            <person name="Boufleur T."/>
            <person name="Vicente I."/>
            <person name="Sarrocco S."/>
            <person name="Picot A."/>
            <person name="Baraldi E."/>
            <person name="Sukno S."/>
            <person name="Thon M."/>
            <person name="Le Floch G."/>
        </authorList>
    </citation>
    <scope>NUCLEOTIDE SEQUENCE</scope>
    <source>
        <strain evidence="9">IMI 504893</strain>
    </source>
</reference>
<feature type="compositionally biased region" description="Pro residues" evidence="7">
    <location>
        <begin position="846"/>
        <end position="881"/>
    </location>
</feature>
<feature type="compositionally biased region" description="Gly residues" evidence="7">
    <location>
        <begin position="830"/>
        <end position="840"/>
    </location>
</feature>
<dbReference type="AlphaFoldDB" id="A0A9Q8WMR0"/>
<dbReference type="EMBL" id="CP019479">
    <property type="protein sequence ID" value="UQC88552.1"/>
    <property type="molecule type" value="Genomic_DNA"/>
</dbReference>
<feature type="region of interest" description="Disordered" evidence="7">
    <location>
        <begin position="1057"/>
        <end position="1239"/>
    </location>
</feature>
<dbReference type="Pfam" id="PF01822">
    <property type="entry name" value="WSC"/>
    <property type="match status" value="1"/>
</dbReference>
<comment type="subcellular location">
    <subcellularLocation>
        <location evidence="1">Membrane</location>
        <topology evidence="1">Single-pass membrane protein</topology>
    </subcellularLocation>
</comment>
<evidence type="ECO:0000313" key="9">
    <source>
        <dbReference type="EMBL" id="UQC88552.1"/>
    </source>
</evidence>
<dbReference type="PROSITE" id="PS51212">
    <property type="entry name" value="WSC"/>
    <property type="match status" value="1"/>
</dbReference>
<dbReference type="InterPro" id="IPR051836">
    <property type="entry name" value="Kremen_rcpt"/>
</dbReference>
<feature type="compositionally biased region" description="Polar residues" evidence="7">
    <location>
        <begin position="753"/>
        <end position="762"/>
    </location>
</feature>
<keyword evidence="10" id="KW-1185">Reference proteome</keyword>
<accession>A0A9Q8WMR0</accession>
<feature type="region of interest" description="Disordered" evidence="7">
    <location>
        <begin position="698"/>
        <end position="958"/>
    </location>
</feature>
<name>A0A9Q8WMR0_9PEZI</name>
<evidence type="ECO:0000256" key="5">
    <source>
        <dbReference type="ARBA" id="ARBA00023136"/>
    </source>
</evidence>
<evidence type="ECO:0000256" key="4">
    <source>
        <dbReference type="ARBA" id="ARBA00022989"/>
    </source>
</evidence>
<feature type="compositionally biased region" description="Polar residues" evidence="7">
    <location>
        <begin position="481"/>
        <end position="490"/>
    </location>
</feature>
<feature type="compositionally biased region" description="Low complexity" evidence="7">
    <location>
        <begin position="522"/>
        <end position="532"/>
    </location>
</feature>
<dbReference type="SMART" id="SM00321">
    <property type="entry name" value="WSC"/>
    <property type="match status" value="1"/>
</dbReference>
<feature type="compositionally biased region" description="Low complexity" evidence="7">
    <location>
        <begin position="1206"/>
        <end position="1221"/>
    </location>
</feature>
<organism evidence="9 10">
    <name type="scientific">Colletotrichum lupini</name>
    <dbReference type="NCBI Taxonomy" id="145971"/>
    <lineage>
        <taxon>Eukaryota</taxon>
        <taxon>Fungi</taxon>
        <taxon>Dikarya</taxon>
        <taxon>Ascomycota</taxon>
        <taxon>Pezizomycotina</taxon>
        <taxon>Sordariomycetes</taxon>
        <taxon>Hypocreomycetidae</taxon>
        <taxon>Glomerellales</taxon>
        <taxon>Glomerellaceae</taxon>
        <taxon>Colletotrichum</taxon>
        <taxon>Colletotrichum acutatum species complex</taxon>
    </lineage>
</organism>
<evidence type="ECO:0000256" key="6">
    <source>
        <dbReference type="ARBA" id="ARBA00023180"/>
    </source>
</evidence>
<evidence type="ECO:0000256" key="7">
    <source>
        <dbReference type="SAM" id="MobiDB-lite"/>
    </source>
</evidence>
<sequence>MPSQLQPLLLFHPPRFDFILSNTSHSRFNFGSFSWNPSFGTFISSGSAVHTTQSCHSPHSILGRFQQQNTIIMRLPGPSMPSQRQSQTAAGIALVILALFTAFAVSQAVRPSQEESTLSQRDNIVQARQFLPWIFGGGQTTTIANPAQPAITTPLPAAAPPTPNNQQQQGPLGGVIPQVGHVIPSLLASLTSALAAVVTPVPSILNPGNVVPVVTNVAPAPVVSLLQPGGGPVIPTAIPNVQGSNGGLLPPIQSAVNSIVGVDGFALPLPAGSGLPVPLPTQVVGGIPVSEVTAAIGNGASIITNIPEVLVSVVSSIVGHIPSAVNSLPSLIPVSDIVGATAVVPGLSSLVASVLQSASVIMPLPTTAPQLPEDLPTDGNLCTGVLYESGIPTFIAVPCPRQSSPPATSAAPLSNAPASNSAVVPAKPPVSSQPGLSTPAATPTAGPSQPPPTASSPAGGANATSPSSNPTTQAGAGGPGNNDQPQNTAPAGQPQSPVQSSSPVDPKPANPSPAATQAPNQASSGAGHSPAPAASPPTTLTVAAGTPVSNPNGVPANSGNGQSPSPTSQAGGSVFGVDEGQDPSSGNNIPPGTPVIPISDCPAVVQCPACPASPEKPPSGSCPCPGRGYSCSECLNGWFCPPEETPMLPAPCGMGWPCYHCKGGWYCAPDSNNMAPAAANDPPVVVIKTVTAFVAPQPTGVGNGGTGDGGNTNGSGHSGNGNGGNGGNGNGNGNGAPGNPGAGNGGSPAASTPCTTASNGQYTGPPGNGAGSAPNSDPDNSGSGSGNGNGNSNSSGNGSGSGDVGNGNPGNPASTPCTTTGGQPTDPSGSDGGSGDGSGNSGPANIPEPPAASPAPPPSNPNPPASPNQPPGPVSPAPNGNPPAGYGSYPANPANGNSNNGPGNGSGSGAPSGNGAPSNTDPSIPGPGSNAGAGSGNAGAESGNESPDNREPQPAPEVTGWEYLGCFKDSAVRTLDGDPSIYFTGSMSNEKCIAHCGSMGFQLAGTEYGKECWCGTAFQLAIRIPEEQCNEVCDGKSTDICGGDWAVTVYSRSGRALSLPSDDDVANGAGGGNGNGNGNGNSGSGTGNNGGAGTPPSAPQNPAAGPPAAPPSVPPASPPQTPGQGQRPPPPAGNPQDSSTPPASPNPAPQPQIDIASLIQSIINALPKAPPDGAYGSSLGARDSGSSDSNGLALPANSAVPDNSAGGSPMMGPGPINPMEGLSRYGDENKEVPSRNMKRSSIIGRRAAAKFDGIVCVGEDGNDGDCLAKAQV</sequence>
<protein>
    <submittedName>
        <fullName evidence="9">WSC domain-containing protein</fullName>
    </submittedName>
</protein>
<keyword evidence="4" id="KW-1133">Transmembrane helix</keyword>
<evidence type="ECO:0000256" key="3">
    <source>
        <dbReference type="ARBA" id="ARBA00022729"/>
    </source>
</evidence>
<feature type="compositionally biased region" description="Pro residues" evidence="7">
    <location>
        <begin position="1096"/>
        <end position="1133"/>
    </location>
</feature>
<evidence type="ECO:0000256" key="2">
    <source>
        <dbReference type="ARBA" id="ARBA00022692"/>
    </source>
</evidence>
<dbReference type="PANTHER" id="PTHR24269:SF16">
    <property type="entry name" value="PROTEIN SLG1"/>
    <property type="match status" value="1"/>
</dbReference>
<keyword evidence="3" id="KW-0732">Signal</keyword>
<dbReference type="RefSeq" id="XP_049150156.1">
    <property type="nucleotide sequence ID" value="XM_049293010.1"/>
</dbReference>
<dbReference type="Proteomes" id="UP000830671">
    <property type="component" value="Chromosome 7"/>
</dbReference>
<dbReference type="KEGG" id="clup:CLUP02_14077"/>
<dbReference type="GeneID" id="73348020"/>